<reference evidence="2 3" key="1">
    <citation type="journal article" date="2011" name="PLoS Pathog.">
        <title>Endophytic Life Strategies Decoded by Genome and Transcriptome Analyses of the Mutualistic Root Symbiont Piriformospora indica.</title>
        <authorList>
            <person name="Zuccaro A."/>
            <person name="Lahrmann U."/>
            <person name="Guldener U."/>
            <person name="Langen G."/>
            <person name="Pfiffi S."/>
            <person name="Biedenkopf D."/>
            <person name="Wong P."/>
            <person name="Samans B."/>
            <person name="Grimm C."/>
            <person name="Basiewicz M."/>
            <person name="Murat C."/>
            <person name="Martin F."/>
            <person name="Kogel K.H."/>
        </authorList>
    </citation>
    <scope>NUCLEOTIDE SEQUENCE [LARGE SCALE GENOMIC DNA]</scope>
    <source>
        <strain evidence="2 3">DSM 11827</strain>
    </source>
</reference>
<dbReference type="STRING" id="1109443.G4TIF6"/>
<dbReference type="CDD" id="cd20071">
    <property type="entry name" value="SET_SMYD"/>
    <property type="match status" value="1"/>
</dbReference>
<dbReference type="PROSITE" id="PS50280">
    <property type="entry name" value="SET"/>
    <property type="match status" value="1"/>
</dbReference>
<dbReference type="OMA" id="RCNHSCS"/>
<dbReference type="Gene3D" id="1.25.40.10">
    <property type="entry name" value="Tetratricopeptide repeat domain"/>
    <property type="match status" value="1"/>
</dbReference>
<dbReference type="InParanoid" id="G4TIF6"/>
<dbReference type="Proteomes" id="UP000007148">
    <property type="component" value="Unassembled WGS sequence"/>
</dbReference>
<protein>
    <recommendedName>
        <fullName evidence="1">SET domain-containing protein</fullName>
    </recommendedName>
</protein>
<dbReference type="OrthoDB" id="3238263at2759"/>
<evidence type="ECO:0000313" key="3">
    <source>
        <dbReference type="Proteomes" id="UP000007148"/>
    </source>
</evidence>
<dbReference type="AlphaFoldDB" id="G4TIF6"/>
<dbReference type="InterPro" id="IPR053185">
    <property type="entry name" value="SET_domain_protein"/>
</dbReference>
<proteinExistence type="predicted"/>
<organism evidence="2 3">
    <name type="scientific">Serendipita indica (strain DSM 11827)</name>
    <name type="common">Root endophyte fungus</name>
    <name type="synonym">Piriformospora indica</name>
    <dbReference type="NCBI Taxonomy" id="1109443"/>
    <lineage>
        <taxon>Eukaryota</taxon>
        <taxon>Fungi</taxon>
        <taxon>Dikarya</taxon>
        <taxon>Basidiomycota</taxon>
        <taxon>Agaricomycotina</taxon>
        <taxon>Agaricomycetes</taxon>
        <taxon>Sebacinales</taxon>
        <taxon>Serendipitaceae</taxon>
        <taxon>Serendipita</taxon>
    </lineage>
</organism>
<dbReference type="SMART" id="SM00317">
    <property type="entry name" value="SET"/>
    <property type="match status" value="1"/>
</dbReference>
<dbReference type="HOGENOM" id="CLU_708162_0_0_1"/>
<dbReference type="eggNOG" id="KOG2084">
    <property type="taxonomic scope" value="Eukaryota"/>
</dbReference>
<dbReference type="PANTHER" id="PTHR47332">
    <property type="entry name" value="SET DOMAIN-CONTAINING PROTEIN 5"/>
    <property type="match status" value="1"/>
</dbReference>
<dbReference type="EMBL" id="CAFZ01000106">
    <property type="protein sequence ID" value="CCA71099.1"/>
    <property type="molecule type" value="Genomic_DNA"/>
</dbReference>
<feature type="domain" description="SET" evidence="1">
    <location>
        <begin position="67"/>
        <end position="215"/>
    </location>
</feature>
<keyword evidence="3" id="KW-1185">Reference proteome</keyword>
<comment type="caution">
    <text evidence="2">The sequence shown here is derived from an EMBL/GenBank/DDBJ whole genome shotgun (WGS) entry which is preliminary data.</text>
</comment>
<dbReference type="Pfam" id="PF00856">
    <property type="entry name" value="SET"/>
    <property type="match status" value="1"/>
</dbReference>
<dbReference type="SUPFAM" id="SSF82199">
    <property type="entry name" value="SET domain"/>
    <property type="match status" value="1"/>
</dbReference>
<name>G4TIF6_SERID</name>
<sequence length="386" mass="42046">MAATFEANGIKLQQASGDDDPSDVLLTGFVFPDQPQHTIPALVLKSTKDRIQQLSATVSAPLHDLENPFKITTSDTAGQGLLATVDIQPGRLILSERPLFVTRSELPASSSQIETYLQVLFARLPQVQQAIFSKLENCKFPLECGPLLGRLRTNGFTFNPYPGAPPHAGVFATLSRCNHSCGPNAFAHFNHQTWAIELRASRAIKAGEEIVISYVDVLDPCLKRRAQLAANYEFTCKCKWCTFPKSKKVESDARRTEIASWPETKLVQVLQSGSTSVQSLFGETSSQAGAVNPSALIMPTISKIVTISREGLEPFSLPHTLALSKVYAQLGDEKNYQKWRMSSRDLSLALCGESEETATASQQLDDPVNTVSGWGSYVEAQGISGA</sequence>
<evidence type="ECO:0000259" key="1">
    <source>
        <dbReference type="PROSITE" id="PS50280"/>
    </source>
</evidence>
<evidence type="ECO:0000313" key="2">
    <source>
        <dbReference type="EMBL" id="CCA71099.1"/>
    </source>
</evidence>
<dbReference type="PANTHER" id="PTHR47332:SF4">
    <property type="entry name" value="SET DOMAIN-CONTAINING PROTEIN 5"/>
    <property type="match status" value="1"/>
</dbReference>
<accession>G4TIF6</accession>
<dbReference type="InterPro" id="IPR011990">
    <property type="entry name" value="TPR-like_helical_dom_sf"/>
</dbReference>
<dbReference type="InterPro" id="IPR046341">
    <property type="entry name" value="SET_dom_sf"/>
</dbReference>
<dbReference type="InterPro" id="IPR001214">
    <property type="entry name" value="SET_dom"/>
</dbReference>
<gene>
    <name evidence="2" type="ORF">PIIN_05034</name>
</gene>
<dbReference type="Gene3D" id="2.170.270.10">
    <property type="entry name" value="SET domain"/>
    <property type="match status" value="1"/>
</dbReference>